<sequence length="109" mass="12789">MHKYKDHKMKNNDTLMAMLFNPAYWQVMFKLIGLPPKQIQDYLILTANSSLICEDWLFSTSPGLSKDSPQHKFLKMYYCVLQPTNLPHPTQLRLGTPMKFFPISRINIQ</sequence>
<keyword evidence="2" id="KW-1185">Reference proteome</keyword>
<evidence type="ECO:0000313" key="1">
    <source>
        <dbReference type="EMBL" id="MBW0549726.1"/>
    </source>
</evidence>
<comment type="caution">
    <text evidence="1">The sequence shown here is derived from an EMBL/GenBank/DDBJ whole genome shotgun (WGS) entry which is preliminary data.</text>
</comment>
<dbReference type="OrthoDB" id="3264316at2759"/>
<gene>
    <name evidence="1" type="ORF">O181_089441</name>
</gene>
<protein>
    <submittedName>
        <fullName evidence="1">Uncharacterized protein</fullName>
    </submittedName>
</protein>
<name>A0A9Q3P7U1_9BASI</name>
<dbReference type="Proteomes" id="UP000765509">
    <property type="component" value="Unassembled WGS sequence"/>
</dbReference>
<organism evidence="1 2">
    <name type="scientific">Austropuccinia psidii MF-1</name>
    <dbReference type="NCBI Taxonomy" id="1389203"/>
    <lineage>
        <taxon>Eukaryota</taxon>
        <taxon>Fungi</taxon>
        <taxon>Dikarya</taxon>
        <taxon>Basidiomycota</taxon>
        <taxon>Pucciniomycotina</taxon>
        <taxon>Pucciniomycetes</taxon>
        <taxon>Pucciniales</taxon>
        <taxon>Sphaerophragmiaceae</taxon>
        <taxon>Austropuccinia</taxon>
    </lineage>
</organism>
<dbReference type="AlphaFoldDB" id="A0A9Q3P7U1"/>
<evidence type="ECO:0000313" key="2">
    <source>
        <dbReference type="Proteomes" id="UP000765509"/>
    </source>
</evidence>
<accession>A0A9Q3P7U1</accession>
<proteinExistence type="predicted"/>
<reference evidence="1" key="1">
    <citation type="submission" date="2021-03" db="EMBL/GenBank/DDBJ databases">
        <title>Draft genome sequence of rust myrtle Austropuccinia psidii MF-1, a brazilian biotype.</title>
        <authorList>
            <person name="Quecine M.C."/>
            <person name="Pachon D.M.R."/>
            <person name="Bonatelli M.L."/>
            <person name="Correr F.H."/>
            <person name="Franceschini L.M."/>
            <person name="Leite T.F."/>
            <person name="Margarido G.R.A."/>
            <person name="Almeida C.A."/>
            <person name="Ferrarezi J.A."/>
            <person name="Labate C.A."/>
        </authorList>
    </citation>
    <scope>NUCLEOTIDE SEQUENCE</scope>
    <source>
        <strain evidence="1">MF-1</strain>
    </source>
</reference>
<dbReference type="EMBL" id="AVOT02055108">
    <property type="protein sequence ID" value="MBW0549726.1"/>
    <property type="molecule type" value="Genomic_DNA"/>
</dbReference>